<feature type="repeat" description="ANK" evidence="1">
    <location>
        <begin position="297"/>
        <end position="321"/>
    </location>
</feature>
<dbReference type="Pfam" id="PF13606">
    <property type="entry name" value="Ank_3"/>
    <property type="match status" value="1"/>
</dbReference>
<dbReference type="KEGG" id="pchm:VFPPC_08347"/>
<sequence length="651" mass="74097">MAEAVGLVASVITLSEVATKISVLRDLWKQFQDVPHDIQYQLDQLEALDAVMTKVELQAESNSSLGTSTGVLAVKHCKQAALELDKSIQELERRIHSAGPLRRALGKAKVVLEKESISRAQRRLQEALQIMQLAITLHICSLTESVPERTAAVFFARQTESKAPASSGQTTPKLTNGKKQEASSTILQAKRPLPWLYQSAFGRIMVSRHAVIQQDANFDTDSQQIAQARIILPSWLSSKIWDVFAHRSVHGLMWKLSSWNVRPWSSPIFDAVSAGSISNLMEMLSSGRGSLYDRTPCGQTLLHIAAYNGRFDMAKSLIKMGIPMLEQAIFGLLPFQLAFFRHRPHRTYGEPLDLFISAINVGEFRQDWALLYGQIPRAESTHSIFSQSLWSVPGLITHIDSEMTTKFRELPTRLKLAHLRWQLVEVSVLNNIMTENNITFDDLRLNMNNTVDSSLHEFVFAYFAHFCQMALAYPKPDEGFFISKHQEWNQLAYCVLSDMPLSFLTNLSVSGMTPLLYGAMFQLETLFCYKHRLPSNKRRKTLKLHLDMVRAFLDVVSRSGIDLQEYGRDEVAAFQSHKRVFSNKGRTFFMHSLYYWQPYLVSISYGPTPEDWTFLWDDLVEEFAGEFWQMIEDGYYKIEDGCSKIPGAWVD</sequence>
<dbReference type="RefSeq" id="XP_018143924.1">
    <property type="nucleotide sequence ID" value="XM_018287073.1"/>
</dbReference>
<comment type="caution">
    <text evidence="3">The sequence shown here is derived from an EMBL/GenBank/DDBJ whole genome shotgun (WGS) entry which is preliminary data.</text>
</comment>
<dbReference type="PROSITE" id="PS50297">
    <property type="entry name" value="ANK_REP_REGION"/>
    <property type="match status" value="1"/>
</dbReference>
<dbReference type="InterPro" id="IPR002110">
    <property type="entry name" value="Ankyrin_rpt"/>
</dbReference>
<organism evidence="3 4">
    <name type="scientific">Pochonia chlamydosporia 170</name>
    <dbReference type="NCBI Taxonomy" id="1380566"/>
    <lineage>
        <taxon>Eukaryota</taxon>
        <taxon>Fungi</taxon>
        <taxon>Dikarya</taxon>
        <taxon>Ascomycota</taxon>
        <taxon>Pezizomycotina</taxon>
        <taxon>Sordariomycetes</taxon>
        <taxon>Hypocreomycetidae</taxon>
        <taxon>Hypocreales</taxon>
        <taxon>Clavicipitaceae</taxon>
        <taxon>Pochonia</taxon>
    </lineage>
</organism>
<dbReference type="OrthoDB" id="3200163at2759"/>
<evidence type="ECO:0000256" key="2">
    <source>
        <dbReference type="SAM" id="MobiDB-lite"/>
    </source>
</evidence>
<feature type="region of interest" description="Disordered" evidence="2">
    <location>
        <begin position="162"/>
        <end position="183"/>
    </location>
</feature>
<keyword evidence="4" id="KW-1185">Reference proteome</keyword>
<evidence type="ECO:0000313" key="3">
    <source>
        <dbReference type="EMBL" id="OAQ66837.1"/>
    </source>
</evidence>
<accession>A0A179FNB3</accession>
<protein>
    <submittedName>
        <fullName evidence="3">Ankyrin repeats (Many copies) domain-containing protein</fullName>
    </submittedName>
</protein>
<feature type="compositionally biased region" description="Polar residues" evidence="2">
    <location>
        <begin position="164"/>
        <end position="174"/>
    </location>
</feature>
<dbReference type="InterPro" id="IPR036770">
    <property type="entry name" value="Ankyrin_rpt-contain_sf"/>
</dbReference>
<dbReference type="SUPFAM" id="SSF48403">
    <property type="entry name" value="Ankyrin repeat"/>
    <property type="match status" value="1"/>
</dbReference>
<gene>
    <name evidence="3" type="ORF">VFPPC_08347</name>
</gene>
<dbReference type="AlphaFoldDB" id="A0A179FNB3"/>
<proteinExistence type="predicted"/>
<dbReference type="EMBL" id="LSBJ02000004">
    <property type="protein sequence ID" value="OAQ66837.1"/>
    <property type="molecule type" value="Genomic_DNA"/>
</dbReference>
<dbReference type="Proteomes" id="UP000078397">
    <property type="component" value="Unassembled WGS sequence"/>
</dbReference>
<dbReference type="GeneID" id="28851067"/>
<dbReference type="PROSITE" id="PS50088">
    <property type="entry name" value="ANK_REPEAT"/>
    <property type="match status" value="1"/>
</dbReference>
<dbReference type="Gene3D" id="1.25.40.20">
    <property type="entry name" value="Ankyrin repeat-containing domain"/>
    <property type="match status" value="1"/>
</dbReference>
<evidence type="ECO:0000313" key="4">
    <source>
        <dbReference type="Proteomes" id="UP000078397"/>
    </source>
</evidence>
<keyword evidence="1" id="KW-0040">ANK repeat</keyword>
<name>A0A179FNB3_METCM</name>
<evidence type="ECO:0000256" key="1">
    <source>
        <dbReference type="PROSITE-ProRule" id="PRU00023"/>
    </source>
</evidence>
<reference evidence="3 4" key="1">
    <citation type="journal article" date="2016" name="PLoS Pathog.">
        <title>Biosynthesis of antibiotic leucinostatins in bio-control fungus Purpureocillium lilacinum and their inhibition on phytophthora revealed by genome mining.</title>
        <authorList>
            <person name="Wang G."/>
            <person name="Liu Z."/>
            <person name="Lin R."/>
            <person name="Li E."/>
            <person name="Mao Z."/>
            <person name="Ling J."/>
            <person name="Yang Y."/>
            <person name="Yin W.B."/>
            <person name="Xie B."/>
        </authorList>
    </citation>
    <scope>NUCLEOTIDE SEQUENCE [LARGE SCALE GENOMIC DNA]</scope>
    <source>
        <strain evidence="3">170</strain>
    </source>
</reference>